<reference evidence="9 10" key="1">
    <citation type="submission" date="2024-03" db="EMBL/GenBank/DDBJ databases">
        <title>Human intestinal bacterial collection.</title>
        <authorList>
            <person name="Pauvert C."/>
            <person name="Hitch T.C.A."/>
            <person name="Clavel T."/>
        </authorList>
    </citation>
    <scope>NUCLEOTIDE SEQUENCE [LARGE SCALE GENOMIC DNA]</scope>
    <source>
        <strain evidence="9 10">CLA-AA-H192</strain>
    </source>
</reference>
<dbReference type="RefSeq" id="WP_349135266.1">
    <property type="nucleotide sequence ID" value="NZ_JBBMFF010000172.1"/>
</dbReference>
<proteinExistence type="inferred from homology"/>
<sequence>MQNSLLARVGEAVWGWPMMALFLGTGIWYMLRLRGLPLRRLGQALRAIFRGGESADGISPYAALCTALAATIGTGNIVGVATALAAGGPGALLWMMVAALFGMATQYAEGYLAVRYRRRQGGKWLGGPFCYIEQGLGWRWLAVTFAVVGAAVGLLGVGTVAQVNSITTAVEGFFDPLKRSVAMTAGGNAVTWAAVIAGGLTVLFSAMVLLGGADRISRVCSLVVPLMSAVYVLCSVLILVRCRAQIPAALRLIAVSAFSPRAAAGAAGGLTMRRILRMGIGRGVFTNEAGLGSTPIAAACSSNEDPVRQGLVTMTGTFLDTIVICSLTGLCLVVTGAWCAPGLAGFRITEQAWRTALPWPAGLSSFLLLACLVFFAFSTIIGWNFYGEQCLRYLTGGSQRAQRLYRWCYLAALSTAPLLSVKAAWELADILNACMALPNLTALLLLWRQVVEGSRRPAGKT</sequence>
<feature type="transmembrane region" description="Helical" evidence="8">
    <location>
        <begin position="252"/>
        <end position="272"/>
    </location>
</feature>
<feature type="transmembrane region" description="Helical" evidence="8">
    <location>
        <begin position="318"/>
        <end position="343"/>
    </location>
</feature>
<keyword evidence="7 8" id="KW-0472">Membrane</keyword>
<dbReference type="PANTHER" id="PTHR30330">
    <property type="entry name" value="AGSS FAMILY TRANSPORTER, SODIUM-ALANINE"/>
    <property type="match status" value="1"/>
</dbReference>
<accession>A0ABV1G5A1</accession>
<name>A0ABV1G5A1_9FIRM</name>
<evidence type="ECO:0000256" key="1">
    <source>
        <dbReference type="ARBA" id="ARBA00004651"/>
    </source>
</evidence>
<feature type="transmembrane region" description="Helical" evidence="8">
    <location>
        <begin position="12"/>
        <end position="31"/>
    </location>
</feature>
<feature type="transmembrane region" description="Helical" evidence="8">
    <location>
        <begin position="92"/>
        <end position="114"/>
    </location>
</feature>
<comment type="similarity">
    <text evidence="2 8">Belongs to the alanine or glycine:cation symporter (AGCS) (TC 2.A.25) family.</text>
</comment>
<comment type="subcellular location">
    <subcellularLocation>
        <location evidence="1 8">Cell membrane</location>
        <topology evidence="1 8">Multi-pass membrane protein</topology>
    </subcellularLocation>
</comment>
<dbReference type="PRINTS" id="PR00175">
    <property type="entry name" value="NAALASMPORT"/>
</dbReference>
<keyword evidence="10" id="KW-1185">Reference proteome</keyword>
<keyword evidence="4 8" id="KW-1003">Cell membrane</keyword>
<keyword evidence="6 8" id="KW-1133">Transmembrane helix</keyword>
<evidence type="ECO:0000256" key="6">
    <source>
        <dbReference type="ARBA" id="ARBA00022989"/>
    </source>
</evidence>
<evidence type="ECO:0000256" key="2">
    <source>
        <dbReference type="ARBA" id="ARBA00009261"/>
    </source>
</evidence>
<feature type="transmembrane region" description="Helical" evidence="8">
    <location>
        <begin position="140"/>
        <end position="161"/>
    </location>
</feature>
<dbReference type="Pfam" id="PF01235">
    <property type="entry name" value="Na_Ala_symp"/>
    <property type="match status" value="1"/>
</dbReference>
<feature type="transmembrane region" description="Helical" evidence="8">
    <location>
        <begin position="363"/>
        <end position="386"/>
    </location>
</feature>
<evidence type="ECO:0000256" key="8">
    <source>
        <dbReference type="RuleBase" id="RU363064"/>
    </source>
</evidence>
<dbReference type="PANTHER" id="PTHR30330:SF3">
    <property type="entry name" value="TRANSCRIPTIONAL REGULATOR, LRP FAMILY"/>
    <property type="match status" value="1"/>
</dbReference>
<evidence type="ECO:0000256" key="3">
    <source>
        <dbReference type="ARBA" id="ARBA00022448"/>
    </source>
</evidence>
<keyword evidence="3 8" id="KW-0813">Transport</keyword>
<keyword evidence="5 8" id="KW-0812">Transmembrane</keyword>
<dbReference type="NCBIfam" id="TIGR00835">
    <property type="entry name" value="agcS"/>
    <property type="match status" value="1"/>
</dbReference>
<evidence type="ECO:0000256" key="7">
    <source>
        <dbReference type="ARBA" id="ARBA00023136"/>
    </source>
</evidence>
<feature type="transmembrane region" description="Helical" evidence="8">
    <location>
        <begin position="189"/>
        <end position="210"/>
    </location>
</feature>
<dbReference type="InterPro" id="IPR001463">
    <property type="entry name" value="Na/Ala_symport"/>
</dbReference>
<keyword evidence="8" id="KW-0769">Symport</keyword>
<organism evidence="9 10">
    <name type="scientific">Faecousia intestinalis</name>
    <dbReference type="NCBI Taxonomy" id="3133167"/>
    <lineage>
        <taxon>Bacteria</taxon>
        <taxon>Bacillati</taxon>
        <taxon>Bacillota</taxon>
        <taxon>Clostridia</taxon>
        <taxon>Eubacteriales</taxon>
        <taxon>Oscillospiraceae</taxon>
        <taxon>Faecousia</taxon>
    </lineage>
</organism>
<comment type="caution">
    <text evidence="9">The sequence shown here is derived from an EMBL/GenBank/DDBJ whole genome shotgun (WGS) entry which is preliminary data.</text>
</comment>
<evidence type="ECO:0000256" key="5">
    <source>
        <dbReference type="ARBA" id="ARBA00022692"/>
    </source>
</evidence>
<evidence type="ECO:0000256" key="4">
    <source>
        <dbReference type="ARBA" id="ARBA00022475"/>
    </source>
</evidence>
<feature type="transmembrane region" description="Helical" evidence="8">
    <location>
        <begin position="222"/>
        <end position="240"/>
    </location>
</feature>
<dbReference type="Proteomes" id="UP001491552">
    <property type="component" value="Unassembled WGS sequence"/>
</dbReference>
<protein>
    <submittedName>
        <fullName evidence="9">Amino acid carrier protein</fullName>
    </submittedName>
</protein>
<dbReference type="EMBL" id="JBBMFF010000172">
    <property type="protein sequence ID" value="MEQ2510589.1"/>
    <property type="molecule type" value="Genomic_DNA"/>
</dbReference>
<evidence type="ECO:0000313" key="9">
    <source>
        <dbReference type="EMBL" id="MEQ2510589.1"/>
    </source>
</evidence>
<gene>
    <name evidence="9" type="ORF">WMO66_04880</name>
</gene>
<evidence type="ECO:0000313" key="10">
    <source>
        <dbReference type="Proteomes" id="UP001491552"/>
    </source>
</evidence>